<dbReference type="Pfam" id="PF13328">
    <property type="entry name" value="HD_4"/>
    <property type="match status" value="1"/>
</dbReference>
<comment type="caution">
    <text evidence="13">The sequence shown here is derived from an EMBL/GenBank/DDBJ whole genome shotgun (WGS) entry which is preliminary data.</text>
</comment>
<dbReference type="SUPFAM" id="SSF109604">
    <property type="entry name" value="HD-domain/PDEase-like"/>
    <property type="match status" value="1"/>
</dbReference>
<evidence type="ECO:0000256" key="9">
    <source>
        <dbReference type="ARBA" id="ARBA00041464"/>
    </source>
</evidence>
<dbReference type="GO" id="GO:0046872">
    <property type="term" value="F:metal ion binding"/>
    <property type="evidence" value="ECO:0007669"/>
    <property type="project" value="UniProtKB-KW"/>
</dbReference>
<dbReference type="PANTHER" id="PTHR46246:SF1">
    <property type="entry name" value="GUANOSINE-3',5'-BIS(DIPHOSPHATE) 3'-PYROPHOSPHOHYDROLASE MESH1"/>
    <property type="match status" value="1"/>
</dbReference>
<dbReference type="FunCoup" id="A0A482X017">
    <property type="interactions" value="357"/>
</dbReference>
<dbReference type="InterPro" id="IPR003607">
    <property type="entry name" value="HD/PDEase_dom"/>
</dbReference>
<name>A0A482X017_LAOST</name>
<protein>
    <recommendedName>
        <fullName evidence="8">Guanosine-3',5'-bis(diphosphate) 3'-pyrophosphohydrolase MESH1</fullName>
        <ecNumber evidence="5">3.1.7.2</ecNumber>
    </recommendedName>
    <alternativeName>
        <fullName evidence="9">Metazoan SpoT homolog 1</fullName>
    </alternativeName>
    <alternativeName>
        <fullName evidence="10">Penta-phosphate guanosine-3'-pyrophosphohydrolase</fullName>
    </alternativeName>
</protein>
<evidence type="ECO:0000313" key="14">
    <source>
        <dbReference type="Proteomes" id="UP000291343"/>
    </source>
</evidence>
<evidence type="ECO:0000256" key="4">
    <source>
        <dbReference type="ARBA" id="ARBA00023211"/>
    </source>
</evidence>
<dbReference type="InterPro" id="IPR052194">
    <property type="entry name" value="MESH1"/>
</dbReference>
<dbReference type="Proteomes" id="UP000291343">
    <property type="component" value="Unassembled WGS sequence"/>
</dbReference>
<dbReference type="SMART" id="SM00471">
    <property type="entry name" value="HDc"/>
    <property type="match status" value="1"/>
</dbReference>
<comment type="catalytic activity">
    <reaction evidence="11">
        <text>guanosine 3',5'-bis(diphosphate) + H2O = GDP + diphosphate + H(+)</text>
        <dbReference type="Rhea" id="RHEA:14253"/>
        <dbReference type="ChEBI" id="CHEBI:15377"/>
        <dbReference type="ChEBI" id="CHEBI:15378"/>
        <dbReference type="ChEBI" id="CHEBI:33019"/>
        <dbReference type="ChEBI" id="CHEBI:58189"/>
        <dbReference type="ChEBI" id="CHEBI:77828"/>
        <dbReference type="EC" id="3.1.7.2"/>
    </reaction>
</comment>
<organism evidence="13 14">
    <name type="scientific">Laodelphax striatellus</name>
    <name type="common">Small brown planthopper</name>
    <name type="synonym">Delphax striatella</name>
    <dbReference type="NCBI Taxonomy" id="195883"/>
    <lineage>
        <taxon>Eukaryota</taxon>
        <taxon>Metazoa</taxon>
        <taxon>Ecdysozoa</taxon>
        <taxon>Arthropoda</taxon>
        <taxon>Hexapoda</taxon>
        <taxon>Insecta</taxon>
        <taxon>Pterygota</taxon>
        <taxon>Neoptera</taxon>
        <taxon>Paraneoptera</taxon>
        <taxon>Hemiptera</taxon>
        <taxon>Auchenorrhyncha</taxon>
        <taxon>Fulgoroidea</taxon>
        <taxon>Delphacidae</taxon>
        <taxon>Criomorphinae</taxon>
        <taxon>Laodelphax</taxon>
    </lineage>
</organism>
<evidence type="ECO:0000256" key="5">
    <source>
        <dbReference type="ARBA" id="ARBA00024387"/>
    </source>
</evidence>
<comment type="function">
    <text evidence="6">ppGpp hydrolyzing enzyme involved in starvation response.</text>
</comment>
<evidence type="ECO:0000256" key="3">
    <source>
        <dbReference type="ARBA" id="ARBA00022801"/>
    </source>
</evidence>
<keyword evidence="2" id="KW-0479">Metal-binding</keyword>
<dbReference type="PANTHER" id="PTHR46246">
    <property type="entry name" value="GUANOSINE-3',5'-BIS(DIPHOSPHATE) 3'-PYROPHOSPHOHYDROLASE MESH1"/>
    <property type="match status" value="1"/>
</dbReference>
<evidence type="ECO:0000256" key="11">
    <source>
        <dbReference type="ARBA" id="ARBA00047968"/>
    </source>
</evidence>
<dbReference type="EC" id="3.1.7.2" evidence="5"/>
<dbReference type="InterPro" id="IPR006674">
    <property type="entry name" value="HD_domain"/>
</dbReference>
<sequence length="182" mass="20707">MSAENCNDVRLLVMCTNFAAEKHKTQRRKNVDKTPYINHPIGVANILSEAGISDVNILCAALLHDTVEDTDTTLEELEKEFGPVIAKIVAEVTDDMSLPSAERKILQVQHARACSHEAKLVKLADKLYNMRDLTKEKPENWTDERISAYYLWSKQVIDEIRGTNPIIEKQLDEIFRREGLIS</sequence>
<reference evidence="13 14" key="1">
    <citation type="journal article" date="2017" name="Gigascience">
        <title>Genome sequence of the small brown planthopper, Laodelphax striatellus.</title>
        <authorList>
            <person name="Zhu J."/>
            <person name="Jiang F."/>
            <person name="Wang X."/>
            <person name="Yang P."/>
            <person name="Bao Y."/>
            <person name="Zhao W."/>
            <person name="Wang W."/>
            <person name="Lu H."/>
            <person name="Wang Q."/>
            <person name="Cui N."/>
            <person name="Li J."/>
            <person name="Chen X."/>
            <person name="Luo L."/>
            <person name="Yu J."/>
            <person name="Kang L."/>
            <person name="Cui F."/>
        </authorList>
    </citation>
    <scope>NUCLEOTIDE SEQUENCE [LARGE SCALE GENOMIC DNA]</scope>
    <source>
        <strain evidence="13">Lst14</strain>
    </source>
</reference>
<evidence type="ECO:0000256" key="1">
    <source>
        <dbReference type="ARBA" id="ARBA00001936"/>
    </source>
</evidence>
<keyword evidence="3" id="KW-0378">Hydrolase</keyword>
<dbReference type="CDD" id="cd00077">
    <property type="entry name" value="HDc"/>
    <property type="match status" value="1"/>
</dbReference>
<gene>
    <name evidence="13" type="ORF">LSTR_LSTR006600</name>
</gene>
<keyword evidence="4" id="KW-0464">Manganese</keyword>
<dbReference type="SMR" id="A0A482X017"/>
<evidence type="ECO:0000259" key="12">
    <source>
        <dbReference type="PROSITE" id="PS51831"/>
    </source>
</evidence>
<dbReference type="FunFam" id="1.10.3210.10:FF:000012">
    <property type="entry name" value="HD domain containing 3"/>
    <property type="match status" value="1"/>
</dbReference>
<dbReference type="PROSITE" id="PS51831">
    <property type="entry name" value="HD"/>
    <property type="match status" value="1"/>
</dbReference>
<proteinExistence type="inferred from homology"/>
<dbReference type="GO" id="GO:0008893">
    <property type="term" value="F:guanosine-3',5'-bis(diphosphate) 3'-diphosphatase activity"/>
    <property type="evidence" value="ECO:0007669"/>
    <property type="project" value="UniProtKB-EC"/>
</dbReference>
<dbReference type="EMBL" id="QKKF02020774">
    <property type="protein sequence ID" value="RZF39063.1"/>
    <property type="molecule type" value="Genomic_DNA"/>
</dbReference>
<feature type="domain" description="HD" evidence="12">
    <location>
        <begin position="36"/>
        <end position="130"/>
    </location>
</feature>
<dbReference type="OrthoDB" id="430679at2759"/>
<dbReference type="AlphaFoldDB" id="A0A482X017"/>
<evidence type="ECO:0000256" key="10">
    <source>
        <dbReference type="ARBA" id="ARBA00041770"/>
    </source>
</evidence>
<dbReference type="STRING" id="195883.A0A482X017"/>
<evidence type="ECO:0000256" key="6">
    <source>
        <dbReference type="ARBA" id="ARBA00037781"/>
    </source>
</evidence>
<comment type="similarity">
    <text evidence="7">Belongs to the MESH1 family.</text>
</comment>
<evidence type="ECO:0000256" key="7">
    <source>
        <dbReference type="ARBA" id="ARBA00038354"/>
    </source>
</evidence>
<evidence type="ECO:0000313" key="13">
    <source>
        <dbReference type="EMBL" id="RZF39063.1"/>
    </source>
</evidence>
<comment type="cofactor">
    <cofactor evidence="1">
        <name>Mn(2+)</name>
        <dbReference type="ChEBI" id="CHEBI:29035"/>
    </cofactor>
</comment>
<evidence type="ECO:0000256" key="2">
    <source>
        <dbReference type="ARBA" id="ARBA00022723"/>
    </source>
</evidence>
<keyword evidence="14" id="KW-1185">Reference proteome</keyword>
<accession>A0A482X017</accession>
<dbReference type="InParanoid" id="A0A482X017"/>
<evidence type="ECO:0000256" key="8">
    <source>
        <dbReference type="ARBA" id="ARBA00040793"/>
    </source>
</evidence>
<dbReference type="Gene3D" id="1.10.3210.10">
    <property type="entry name" value="Hypothetical protein af1432"/>
    <property type="match status" value="1"/>
</dbReference>